<dbReference type="Proteomes" id="UP000008553">
    <property type="component" value="Unassembled WGS sequence"/>
</dbReference>
<proteinExistence type="predicted"/>
<dbReference type="InParanoid" id="Q7R8U4"/>
<keyword evidence="2" id="KW-1185">Reference proteome</keyword>
<reference evidence="1 2" key="1">
    <citation type="journal article" date="2002" name="Nature">
        <title>Genome sequence and comparative analysis of the model rodent malaria parasite Plasmodium yoelii yoelii.</title>
        <authorList>
            <person name="Carlton J.M."/>
            <person name="Angiuoli S.V."/>
            <person name="Suh B.B."/>
            <person name="Kooij T.W."/>
            <person name="Pertea M."/>
            <person name="Silva J.C."/>
            <person name="Ermolaeva M.D."/>
            <person name="Allen J.E."/>
            <person name="Selengut J.D."/>
            <person name="Koo H.L."/>
            <person name="Peterson J.D."/>
            <person name="Pop M."/>
            <person name="Kosack D.S."/>
            <person name="Shumway M.F."/>
            <person name="Bidwell S.L."/>
            <person name="Shallom S.J."/>
            <person name="van Aken S.E."/>
            <person name="Riedmuller S.B."/>
            <person name="Feldblyum T.V."/>
            <person name="Cho J.K."/>
            <person name="Quackenbush J."/>
            <person name="Sedegah M."/>
            <person name="Shoaibi A."/>
            <person name="Cummings L.M."/>
            <person name="Florens L."/>
            <person name="Yates J.R."/>
            <person name="Raine J.D."/>
            <person name="Sinden R.E."/>
            <person name="Harris M.A."/>
            <person name="Cunningham D.A."/>
            <person name="Preiser P.R."/>
            <person name="Bergman L.W."/>
            <person name="Vaidya A.B."/>
            <person name="van Lin L.H."/>
            <person name="Janse C.J."/>
            <person name="Waters A.P."/>
            <person name="Smith H.O."/>
            <person name="White O.R."/>
            <person name="Salzberg S.L."/>
            <person name="Venter J.C."/>
            <person name="Fraser C.M."/>
            <person name="Hoffman S.L."/>
            <person name="Gardner M.J."/>
            <person name="Carucci D.J."/>
        </authorList>
    </citation>
    <scope>NUCLEOTIDE SEQUENCE [LARGE SCALE GENOMIC DNA]</scope>
    <source>
        <strain evidence="1 2">17XNL</strain>
    </source>
</reference>
<evidence type="ECO:0000313" key="1">
    <source>
        <dbReference type="EMBL" id="EAA19484.1"/>
    </source>
</evidence>
<name>Q7R8U4_PLAYO</name>
<dbReference type="AlphaFoldDB" id="Q7R8U4"/>
<comment type="caution">
    <text evidence="1">The sequence shown here is derived from an EMBL/GenBank/DDBJ whole genome shotgun (WGS) entry which is preliminary data.</text>
</comment>
<dbReference type="EMBL" id="AABL01002540">
    <property type="protein sequence ID" value="EAA19484.1"/>
    <property type="molecule type" value="Genomic_DNA"/>
</dbReference>
<protein>
    <submittedName>
        <fullName evidence="1">Uncharacterized protein</fullName>
    </submittedName>
</protein>
<evidence type="ECO:0000313" key="2">
    <source>
        <dbReference type="Proteomes" id="UP000008553"/>
    </source>
</evidence>
<gene>
    <name evidence="1" type="ORF">PY07126</name>
</gene>
<sequence>DGTYIKLMFKLYKIKYNIMLSPNPIWVPQTPP</sequence>
<dbReference type="PaxDb" id="73239-Q7R8U4"/>
<accession>Q7R8U4</accession>
<feature type="non-terminal residue" evidence="1">
    <location>
        <position position="1"/>
    </location>
</feature>
<organism evidence="1 2">
    <name type="scientific">Plasmodium yoelii yoelii</name>
    <dbReference type="NCBI Taxonomy" id="73239"/>
    <lineage>
        <taxon>Eukaryota</taxon>
        <taxon>Sar</taxon>
        <taxon>Alveolata</taxon>
        <taxon>Apicomplexa</taxon>
        <taxon>Aconoidasida</taxon>
        <taxon>Haemosporida</taxon>
        <taxon>Plasmodiidae</taxon>
        <taxon>Plasmodium</taxon>
        <taxon>Plasmodium (Vinckeia)</taxon>
    </lineage>
</organism>